<evidence type="ECO:0000313" key="4">
    <source>
        <dbReference type="EMBL" id="KAF2679469.1"/>
    </source>
</evidence>
<dbReference type="PROSITE" id="PS00463">
    <property type="entry name" value="ZN2_CY6_FUNGAL_1"/>
    <property type="match status" value="1"/>
</dbReference>
<dbReference type="OrthoDB" id="5126878at2759"/>
<name>A0A6G1INL6_9PLEO</name>
<dbReference type="Gene3D" id="4.10.240.10">
    <property type="entry name" value="Zn(2)-C6 fungal-type DNA-binding domain"/>
    <property type="match status" value="1"/>
</dbReference>
<organism evidence="4 5">
    <name type="scientific">Lentithecium fluviatile CBS 122367</name>
    <dbReference type="NCBI Taxonomy" id="1168545"/>
    <lineage>
        <taxon>Eukaryota</taxon>
        <taxon>Fungi</taxon>
        <taxon>Dikarya</taxon>
        <taxon>Ascomycota</taxon>
        <taxon>Pezizomycotina</taxon>
        <taxon>Dothideomycetes</taxon>
        <taxon>Pleosporomycetidae</taxon>
        <taxon>Pleosporales</taxon>
        <taxon>Massarineae</taxon>
        <taxon>Lentitheciaceae</taxon>
        <taxon>Lentithecium</taxon>
    </lineage>
</organism>
<reference evidence="4" key="1">
    <citation type="journal article" date="2020" name="Stud. Mycol.">
        <title>101 Dothideomycetes genomes: a test case for predicting lifestyles and emergence of pathogens.</title>
        <authorList>
            <person name="Haridas S."/>
            <person name="Albert R."/>
            <person name="Binder M."/>
            <person name="Bloem J."/>
            <person name="Labutti K."/>
            <person name="Salamov A."/>
            <person name="Andreopoulos B."/>
            <person name="Baker S."/>
            <person name="Barry K."/>
            <person name="Bills G."/>
            <person name="Bluhm B."/>
            <person name="Cannon C."/>
            <person name="Castanera R."/>
            <person name="Culley D."/>
            <person name="Daum C."/>
            <person name="Ezra D."/>
            <person name="Gonzalez J."/>
            <person name="Henrissat B."/>
            <person name="Kuo A."/>
            <person name="Liang C."/>
            <person name="Lipzen A."/>
            <person name="Lutzoni F."/>
            <person name="Magnuson J."/>
            <person name="Mondo S."/>
            <person name="Nolan M."/>
            <person name="Ohm R."/>
            <person name="Pangilinan J."/>
            <person name="Park H.-J."/>
            <person name="Ramirez L."/>
            <person name="Alfaro M."/>
            <person name="Sun H."/>
            <person name="Tritt A."/>
            <person name="Yoshinaga Y."/>
            <person name="Zwiers L.-H."/>
            <person name="Turgeon B."/>
            <person name="Goodwin S."/>
            <person name="Spatafora J."/>
            <person name="Crous P."/>
            <person name="Grigoriev I."/>
        </authorList>
    </citation>
    <scope>NUCLEOTIDE SEQUENCE</scope>
    <source>
        <strain evidence="4">CBS 122367</strain>
    </source>
</reference>
<dbReference type="Pfam" id="PF11951">
    <property type="entry name" value="Fungal_trans_2"/>
    <property type="match status" value="1"/>
</dbReference>
<dbReference type="CDD" id="cd00067">
    <property type="entry name" value="GAL4"/>
    <property type="match status" value="1"/>
</dbReference>
<evidence type="ECO:0000313" key="5">
    <source>
        <dbReference type="Proteomes" id="UP000799291"/>
    </source>
</evidence>
<dbReference type="AlphaFoldDB" id="A0A6G1INL6"/>
<dbReference type="InterPro" id="IPR053178">
    <property type="entry name" value="Osmoadaptation_assoc"/>
</dbReference>
<dbReference type="Pfam" id="PF00172">
    <property type="entry name" value="Zn_clus"/>
    <property type="match status" value="1"/>
</dbReference>
<evidence type="ECO:0000256" key="1">
    <source>
        <dbReference type="ARBA" id="ARBA00023242"/>
    </source>
</evidence>
<evidence type="ECO:0000259" key="3">
    <source>
        <dbReference type="PROSITE" id="PS50048"/>
    </source>
</evidence>
<dbReference type="SUPFAM" id="SSF57701">
    <property type="entry name" value="Zn2/Cys6 DNA-binding domain"/>
    <property type="match status" value="1"/>
</dbReference>
<accession>A0A6G1INL6</accession>
<dbReference type="EMBL" id="MU005603">
    <property type="protein sequence ID" value="KAF2679469.1"/>
    <property type="molecule type" value="Genomic_DNA"/>
</dbReference>
<dbReference type="GO" id="GO:0008270">
    <property type="term" value="F:zinc ion binding"/>
    <property type="evidence" value="ECO:0007669"/>
    <property type="project" value="InterPro"/>
</dbReference>
<protein>
    <recommendedName>
        <fullName evidence="3">Zn(2)-C6 fungal-type domain-containing protein</fullName>
    </recommendedName>
</protein>
<dbReference type="PANTHER" id="PTHR38111">
    <property type="entry name" value="ZN(2)-C6 FUNGAL-TYPE DOMAIN-CONTAINING PROTEIN-RELATED"/>
    <property type="match status" value="1"/>
</dbReference>
<dbReference type="InterPro" id="IPR036864">
    <property type="entry name" value="Zn2-C6_fun-type_DNA-bd_sf"/>
</dbReference>
<dbReference type="GO" id="GO:0000981">
    <property type="term" value="F:DNA-binding transcription factor activity, RNA polymerase II-specific"/>
    <property type="evidence" value="ECO:0007669"/>
    <property type="project" value="InterPro"/>
</dbReference>
<dbReference type="InterPro" id="IPR021858">
    <property type="entry name" value="Fun_TF"/>
</dbReference>
<dbReference type="InterPro" id="IPR001138">
    <property type="entry name" value="Zn2Cys6_DnaBD"/>
</dbReference>
<proteinExistence type="predicted"/>
<gene>
    <name evidence="4" type="ORF">K458DRAFT_375001</name>
</gene>
<feature type="region of interest" description="Disordered" evidence="2">
    <location>
        <begin position="403"/>
        <end position="424"/>
    </location>
</feature>
<keyword evidence="1" id="KW-0539">Nucleus</keyword>
<dbReference type="PANTHER" id="PTHR38111:SF2">
    <property type="entry name" value="FINGER DOMAIN PROTEIN, PUTATIVE (AFU_ORTHOLOGUE AFUA_1G01560)-RELATED"/>
    <property type="match status" value="1"/>
</dbReference>
<sequence length="505" mass="56240">MVNVGGRSKGCSTCRRRRVKCDETRPVCNRCQRHGLGCDGPKDTVFIVGNIVGSRRRRNAAVTSPSRNARSKSPASLRIDVRERIANRLMAIAPPLKGNEFEVYICYSRTQLRSGAAIDLAMQKTHLSDLVTAGTHPSITNNNTQTFPRAILGFATILFGTQHRHPPITHKGYTLHGAALKQLNHALSIPNCHAQDEVLLSVATLAILECLVPTGPKTYLSHMIGLEKLLGLRNPEVFCSPLSLELYKSVRHMLIFASLFTGRPSILARPEWKKVLRASCREDELQEQDLFDVLADCTVLAAARNRLMADLQACADGSIDLRARKERGALSLKRRLRAWRKRWSSDEKNAYSETVMASCQESSTPTPLTFFDFATERAAILFMFYNTTLIHVLRILSSLLPKTPSAPSDQTLSESTSRDDRPSRSVWEIERDDYIAAESSAAINVCRCVPYYTPFAQKHTSPIVHWAVKTAWETLTNLESAEGNAMMGYLSTKIREVTPAGLWTG</sequence>
<evidence type="ECO:0000256" key="2">
    <source>
        <dbReference type="SAM" id="MobiDB-lite"/>
    </source>
</evidence>
<dbReference type="PROSITE" id="PS50048">
    <property type="entry name" value="ZN2_CY6_FUNGAL_2"/>
    <property type="match status" value="1"/>
</dbReference>
<keyword evidence="5" id="KW-1185">Reference proteome</keyword>
<feature type="compositionally biased region" description="Polar residues" evidence="2">
    <location>
        <begin position="405"/>
        <end position="415"/>
    </location>
</feature>
<dbReference type="Proteomes" id="UP000799291">
    <property type="component" value="Unassembled WGS sequence"/>
</dbReference>
<dbReference type="SMART" id="SM00066">
    <property type="entry name" value="GAL4"/>
    <property type="match status" value="1"/>
</dbReference>
<feature type="domain" description="Zn(2)-C6 fungal-type" evidence="3">
    <location>
        <begin position="10"/>
        <end position="38"/>
    </location>
</feature>